<accession>A0A6J6YZI8</accession>
<dbReference type="EMBL" id="CAFAAO010000032">
    <property type="protein sequence ID" value="CAB4815050.1"/>
    <property type="molecule type" value="Genomic_DNA"/>
</dbReference>
<dbReference type="PROSITE" id="PS51904">
    <property type="entry name" value="GLYCOSYL_HYDROL_F25_2"/>
    <property type="match status" value="1"/>
</dbReference>
<gene>
    <name evidence="4" type="ORF">UFOPK3037_01606</name>
    <name evidence="3" type="ORF">UFOPK3406_01414</name>
    <name evidence="2" type="ORF">UFOPK3925_01146</name>
    <name evidence="5" type="ORF">UFOPK4097_01092</name>
</gene>
<dbReference type="Gene3D" id="3.20.20.80">
    <property type="entry name" value="Glycosidases"/>
    <property type="match status" value="1"/>
</dbReference>
<dbReference type="Pfam" id="PF01183">
    <property type="entry name" value="Glyco_hydro_25"/>
    <property type="match status" value="1"/>
</dbReference>
<protein>
    <submittedName>
        <fullName evidence="4">Unannotated protein</fullName>
    </submittedName>
</protein>
<evidence type="ECO:0000313" key="2">
    <source>
        <dbReference type="EMBL" id="CAB4342607.1"/>
    </source>
</evidence>
<dbReference type="EMBL" id="CAESAI010000061">
    <property type="protein sequence ID" value="CAB4344821.1"/>
    <property type="molecule type" value="Genomic_DNA"/>
</dbReference>
<dbReference type="CDD" id="cd00599">
    <property type="entry name" value="GH25_muramidase"/>
    <property type="match status" value="1"/>
</dbReference>
<dbReference type="EMBL" id="CAFBPK010000018">
    <property type="protein sequence ID" value="CAB5023780.1"/>
    <property type="molecule type" value="Genomic_DNA"/>
</dbReference>
<proteinExistence type="inferred from homology"/>
<comment type="similarity">
    <text evidence="1">Belongs to the glycosyl hydrolase 25 family.</text>
</comment>
<evidence type="ECO:0000313" key="3">
    <source>
        <dbReference type="EMBL" id="CAB4344821.1"/>
    </source>
</evidence>
<dbReference type="GO" id="GO:0003796">
    <property type="term" value="F:lysozyme activity"/>
    <property type="evidence" value="ECO:0007669"/>
    <property type="project" value="InterPro"/>
</dbReference>
<organism evidence="4">
    <name type="scientific">freshwater metagenome</name>
    <dbReference type="NCBI Taxonomy" id="449393"/>
    <lineage>
        <taxon>unclassified sequences</taxon>
        <taxon>metagenomes</taxon>
        <taxon>ecological metagenomes</taxon>
    </lineage>
</organism>
<dbReference type="PANTHER" id="PTHR34135:SF2">
    <property type="entry name" value="LYSOZYME"/>
    <property type="match status" value="1"/>
</dbReference>
<dbReference type="GO" id="GO:0016998">
    <property type="term" value="P:cell wall macromolecule catabolic process"/>
    <property type="evidence" value="ECO:0007669"/>
    <property type="project" value="InterPro"/>
</dbReference>
<dbReference type="GO" id="GO:0016052">
    <property type="term" value="P:carbohydrate catabolic process"/>
    <property type="evidence" value="ECO:0007669"/>
    <property type="project" value="TreeGrafter"/>
</dbReference>
<dbReference type="AlphaFoldDB" id="A0A6J6YZI8"/>
<dbReference type="InterPro" id="IPR002053">
    <property type="entry name" value="Glyco_hydro_25"/>
</dbReference>
<reference evidence="4" key="1">
    <citation type="submission" date="2020-05" db="EMBL/GenBank/DDBJ databases">
        <authorList>
            <person name="Chiriac C."/>
            <person name="Salcher M."/>
            <person name="Ghai R."/>
            <person name="Kavagutti S V."/>
        </authorList>
    </citation>
    <scope>NUCLEOTIDE SEQUENCE</scope>
</reference>
<dbReference type="SUPFAM" id="SSF51445">
    <property type="entry name" value="(Trans)glycosidases"/>
    <property type="match status" value="1"/>
</dbReference>
<sequence length="413" mass="44412">MKKALISKSALALIIALVLSLVNLPAQAATKSVSMTPIPETLVAGQQVTVSGTTTGSLKGTKVKVQIKVGKKWKTVKTVKSKKKSGKWSATFRATSSTPALSVRALAGSKKTKIQATAVIAPLNIVARGPGSRILGVDLSRWQSSAQPVDFNKMAAAGVAFAFIKGSDGLLTEDALAVPHVIKWAPEAKAAGILVGYYHFARIPVTVVPEEIVASAQAQAAQAAARLAELGGYDDRTLPYVLDIEGVNSTITDEMVTLWTTTWLDEMQLATSRAPVVYSYRSFLQDRLLQSAVTKDKLRNYHLWLAQPGNPAKASVKVGQGLKKGKPCYETAWKQSDCSYVWTFWQYTSKGDREKYGIPWSPSVGSCPTGVSLCFPGKGTGRNHLDLNVFNGTAADLTALVNGSWIRSPLEYR</sequence>
<dbReference type="GO" id="GO:0009253">
    <property type="term" value="P:peptidoglycan catabolic process"/>
    <property type="evidence" value="ECO:0007669"/>
    <property type="project" value="InterPro"/>
</dbReference>
<evidence type="ECO:0000313" key="5">
    <source>
        <dbReference type="EMBL" id="CAB5023780.1"/>
    </source>
</evidence>
<dbReference type="EMBL" id="CAESAD010000008">
    <property type="protein sequence ID" value="CAB4342607.1"/>
    <property type="molecule type" value="Genomic_DNA"/>
</dbReference>
<evidence type="ECO:0000313" key="4">
    <source>
        <dbReference type="EMBL" id="CAB4815050.1"/>
    </source>
</evidence>
<name>A0A6J6YZI8_9ZZZZ</name>
<evidence type="ECO:0000256" key="1">
    <source>
        <dbReference type="ARBA" id="ARBA00010646"/>
    </source>
</evidence>
<dbReference type="InterPro" id="IPR017853">
    <property type="entry name" value="GH"/>
</dbReference>
<dbReference type="PANTHER" id="PTHR34135">
    <property type="entry name" value="LYSOZYME"/>
    <property type="match status" value="1"/>
</dbReference>